<dbReference type="AlphaFoldDB" id="A0A0G4M4T9"/>
<organism evidence="1 2">
    <name type="scientific">Verticillium longisporum</name>
    <name type="common">Verticillium dahliae var. longisporum</name>
    <dbReference type="NCBI Taxonomy" id="100787"/>
    <lineage>
        <taxon>Eukaryota</taxon>
        <taxon>Fungi</taxon>
        <taxon>Dikarya</taxon>
        <taxon>Ascomycota</taxon>
        <taxon>Pezizomycotina</taxon>
        <taxon>Sordariomycetes</taxon>
        <taxon>Hypocreomycetidae</taxon>
        <taxon>Glomerellales</taxon>
        <taxon>Plectosphaerellaceae</taxon>
        <taxon>Verticillium</taxon>
    </lineage>
</organism>
<keyword evidence="2" id="KW-1185">Reference proteome</keyword>
<reference evidence="1 2" key="1">
    <citation type="submission" date="2015-05" db="EMBL/GenBank/DDBJ databases">
        <authorList>
            <person name="Wang D.B."/>
            <person name="Wang M."/>
        </authorList>
    </citation>
    <scope>NUCLEOTIDE SEQUENCE [LARGE SCALE GENOMIC DNA]</scope>
    <source>
        <strain evidence="1">VL1</strain>
    </source>
</reference>
<gene>
    <name evidence="1" type="ORF">BN1708_015422</name>
</gene>
<evidence type="ECO:0000313" key="2">
    <source>
        <dbReference type="Proteomes" id="UP000044602"/>
    </source>
</evidence>
<sequence>MHPGKIRRGHWLLPERSIYPVLPVFLASWSARDLRYHHFDCSFAFSLYSLQLGLGDFCVLLAHREDGTPRYRFENAQLTQQLSLRRLSKPST</sequence>
<name>A0A0G4M4T9_VERLO</name>
<proteinExistence type="predicted"/>
<accession>A0A0G4M4T9</accession>
<protein>
    <submittedName>
        <fullName evidence="1">Uncharacterized protein</fullName>
    </submittedName>
</protein>
<evidence type="ECO:0000313" key="1">
    <source>
        <dbReference type="EMBL" id="CRK28960.1"/>
    </source>
</evidence>
<dbReference type="Proteomes" id="UP000044602">
    <property type="component" value="Unassembled WGS sequence"/>
</dbReference>
<dbReference type="EMBL" id="CVQH01020951">
    <property type="protein sequence ID" value="CRK28960.1"/>
    <property type="molecule type" value="Genomic_DNA"/>
</dbReference>